<keyword evidence="2" id="KW-1185">Reference proteome</keyword>
<organism evidence="1 2">
    <name type="scientific">Brassicogethes aeneus</name>
    <name type="common">Rape pollen beetle</name>
    <name type="synonym">Meligethes aeneus</name>
    <dbReference type="NCBI Taxonomy" id="1431903"/>
    <lineage>
        <taxon>Eukaryota</taxon>
        <taxon>Metazoa</taxon>
        <taxon>Ecdysozoa</taxon>
        <taxon>Arthropoda</taxon>
        <taxon>Hexapoda</taxon>
        <taxon>Insecta</taxon>
        <taxon>Pterygota</taxon>
        <taxon>Neoptera</taxon>
        <taxon>Endopterygota</taxon>
        <taxon>Coleoptera</taxon>
        <taxon>Polyphaga</taxon>
        <taxon>Cucujiformia</taxon>
        <taxon>Nitidulidae</taxon>
        <taxon>Meligethinae</taxon>
        <taxon>Brassicogethes</taxon>
    </lineage>
</organism>
<dbReference type="Proteomes" id="UP001154078">
    <property type="component" value="Chromosome 2"/>
</dbReference>
<reference evidence="1" key="1">
    <citation type="submission" date="2021-12" db="EMBL/GenBank/DDBJ databases">
        <authorList>
            <person name="King R."/>
        </authorList>
    </citation>
    <scope>NUCLEOTIDE SEQUENCE</scope>
</reference>
<accession>A0A9P0FD16</accession>
<evidence type="ECO:0000313" key="2">
    <source>
        <dbReference type="Proteomes" id="UP001154078"/>
    </source>
</evidence>
<proteinExistence type="predicted"/>
<dbReference type="AlphaFoldDB" id="A0A9P0FD16"/>
<gene>
    <name evidence="1" type="ORF">MELIAE_LOCUS3851</name>
</gene>
<dbReference type="EMBL" id="OV121133">
    <property type="protein sequence ID" value="CAH0551183.1"/>
    <property type="molecule type" value="Genomic_DNA"/>
</dbReference>
<name>A0A9P0FD16_BRAAE</name>
<sequence>MDLESYMINTLHVSEADIQRLRDEKIESNVISLMTDEELAWFFKIAGDRVLVRNFVKTLNTSGQRKEHLIKNVRERLAAIRNKRIVNKYEVY</sequence>
<evidence type="ECO:0000313" key="1">
    <source>
        <dbReference type="EMBL" id="CAH0551183.1"/>
    </source>
</evidence>
<dbReference type="OrthoDB" id="10038899at2759"/>
<protein>
    <submittedName>
        <fullName evidence="1">Uncharacterized protein</fullName>
    </submittedName>
</protein>